<evidence type="ECO:0000256" key="2">
    <source>
        <dbReference type="ARBA" id="ARBA00022679"/>
    </source>
</evidence>
<keyword evidence="6 8" id="KW-0443">Lipid metabolism</keyword>
<comment type="similarity">
    <text evidence="8">Belongs to the P-Pant transferase superfamily. AcpS family.</text>
</comment>
<feature type="domain" description="4'-phosphopantetheinyl transferase" evidence="9">
    <location>
        <begin position="4"/>
        <end position="79"/>
    </location>
</feature>
<dbReference type="NCBIfam" id="TIGR00556">
    <property type="entry name" value="pantethn_trn"/>
    <property type="match status" value="1"/>
</dbReference>
<keyword evidence="7 8" id="KW-0275">Fatty acid biosynthesis</keyword>
<evidence type="ECO:0000313" key="11">
    <source>
        <dbReference type="Proteomes" id="UP001579974"/>
    </source>
</evidence>
<gene>
    <name evidence="8 10" type="primary">acpS</name>
    <name evidence="10" type="ORF">KKP3000_004322</name>
</gene>
<evidence type="ECO:0000259" key="9">
    <source>
        <dbReference type="Pfam" id="PF01648"/>
    </source>
</evidence>
<comment type="function">
    <text evidence="8">Transfers the 4'-phosphopantetheine moiety from coenzyme A to a Ser of acyl-carrier-protein.</text>
</comment>
<keyword evidence="3 8" id="KW-0479">Metal-binding</keyword>
<keyword evidence="5 8" id="KW-0460">Magnesium</keyword>
<protein>
    <recommendedName>
        <fullName evidence="8">Holo-[acyl-carrier-protein] synthase</fullName>
        <shortName evidence="8">Holo-ACP synthase</shortName>
        <ecNumber evidence="8">2.7.8.7</ecNumber>
    </recommendedName>
    <alternativeName>
        <fullName evidence="8">4'-phosphopantetheinyl transferase AcpS</fullName>
    </alternativeName>
</protein>
<dbReference type="GO" id="GO:0008897">
    <property type="term" value="F:holo-[acyl-carrier-protein] synthase activity"/>
    <property type="evidence" value="ECO:0007669"/>
    <property type="project" value="UniProtKB-EC"/>
</dbReference>
<proteinExistence type="inferred from homology"/>
<keyword evidence="4 8" id="KW-0276">Fatty acid metabolism</keyword>
<dbReference type="Pfam" id="PF01648">
    <property type="entry name" value="ACPS"/>
    <property type="match status" value="1"/>
</dbReference>
<evidence type="ECO:0000256" key="7">
    <source>
        <dbReference type="ARBA" id="ARBA00023160"/>
    </source>
</evidence>
<keyword evidence="8" id="KW-0963">Cytoplasm</keyword>
<dbReference type="InterPro" id="IPR037143">
    <property type="entry name" value="4-PPantetheinyl_Trfase_dom_sf"/>
</dbReference>
<sequence length="125" mass="13476">MILGVGTDIVETARILSALERYGDAFCRKVLGPDEMRRALAYGRKRQAEFVAGRFAAKEALAKAVGCGIGRLAMSHVDVMVTETGLAVKFDSPSALADLPPSDAFHLSISHHTTMAFATAIWERP</sequence>
<dbReference type="NCBIfam" id="TIGR00516">
    <property type="entry name" value="acpS"/>
    <property type="match status" value="1"/>
</dbReference>
<dbReference type="InterPro" id="IPR008278">
    <property type="entry name" value="4-PPantetheinyl_Trfase_dom"/>
</dbReference>
<comment type="cofactor">
    <cofactor evidence="8">
        <name>Mg(2+)</name>
        <dbReference type="ChEBI" id="CHEBI:18420"/>
    </cofactor>
</comment>
<dbReference type="InterPro" id="IPR002582">
    <property type="entry name" value="ACPS"/>
</dbReference>
<evidence type="ECO:0000256" key="5">
    <source>
        <dbReference type="ARBA" id="ARBA00022842"/>
    </source>
</evidence>
<name>A0ABV5AEY6_9BACL</name>
<comment type="caution">
    <text evidence="10">The sequence shown here is derived from an EMBL/GenBank/DDBJ whole genome shotgun (WGS) entry which is preliminary data.</text>
</comment>
<comment type="catalytic activity">
    <reaction evidence="8">
        <text>apo-[ACP] + CoA = holo-[ACP] + adenosine 3',5'-bisphosphate + H(+)</text>
        <dbReference type="Rhea" id="RHEA:12068"/>
        <dbReference type="Rhea" id="RHEA-COMP:9685"/>
        <dbReference type="Rhea" id="RHEA-COMP:9690"/>
        <dbReference type="ChEBI" id="CHEBI:15378"/>
        <dbReference type="ChEBI" id="CHEBI:29999"/>
        <dbReference type="ChEBI" id="CHEBI:57287"/>
        <dbReference type="ChEBI" id="CHEBI:58343"/>
        <dbReference type="ChEBI" id="CHEBI:64479"/>
        <dbReference type="EC" id="2.7.8.7"/>
    </reaction>
</comment>
<dbReference type="EMBL" id="JBDXSU010000007">
    <property type="protein sequence ID" value="MFB5190836.1"/>
    <property type="molecule type" value="Genomic_DNA"/>
</dbReference>
<keyword evidence="1 8" id="KW-0444">Lipid biosynthesis</keyword>
<dbReference type="EC" id="2.7.8.7" evidence="8"/>
<evidence type="ECO:0000256" key="8">
    <source>
        <dbReference type="HAMAP-Rule" id="MF_00101"/>
    </source>
</evidence>
<dbReference type="SUPFAM" id="SSF56214">
    <property type="entry name" value="4'-phosphopantetheinyl transferase"/>
    <property type="match status" value="1"/>
</dbReference>
<evidence type="ECO:0000256" key="6">
    <source>
        <dbReference type="ARBA" id="ARBA00023098"/>
    </source>
</evidence>
<evidence type="ECO:0000256" key="1">
    <source>
        <dbReference type="ARBA" id="ARBA00022516"/>
    </source>
</evidence>
<keyword evidence="2 8" id="KW-0808">Transferase</keyword>
<evidence type="ECO:0000313" key="10">
    <source>
        <dbReference type="EMBL" id="MFB5190836.1"/>
    </source>
</evidence>
<dbReference type="Gene3D" id="3.90.470.20">
    <property type="entry name" value="4'-phosphopantetheinyl transferase domain"/>
    <property type="match status" value="1"/>
</dbReference>
<accession>A0ABV5AEY6</accession>
<organism evidence="10 11">
    <name type="scientific">Alicyclobacillus fastidiosus</name>
    <dbReference type="NCBI Taxonomy" id="392011"/>
    <lineage>
        <taxon>Bacteria</taxon>
        <taxon>Bacillati</taxon>
        <taxon>Bacillota</taxon>
        <taxon>Bacilli</taxon>
        <taxon>Bacillales</taxon>
        <taxon>Alicyclobacillaceae</taxon>
        <taxon>Alicyclobacillus</taxon>
    </lineage>
</organism>
<feature type="binding site" evidence="8">
    <location>
        <position position="59"/>
    </location>
    <ligand>
        <name>Mg(2+)</name>
        <dbReference type="ChEBI" id="CHEBI:18420"/>
    </ligand>
</feature>
<reference evidence="10 11" key="1">
    <citation type="journal article" date="2024" name="Int. J. Mol. Sci.">
        <title>Exploration of Alicyclobacillus spp. Genome in Search of Antibiotic Resistance.</title>
        <authorList>
            <person name="Bucka-Kolendo J."/>
            <person name="Kiousi D.E."/>
            <person name="Dekowska A."/>
            <person name="Mikolajczuk-Szczyrba A."/>
            <person name="Karadedos D.M."/>
            <person name="Michael P."/>
            <person name="Galanis A."/>
            <person name="Sokolowska B."/>
        </authorList>
    </citation>
    <scope>NUCLEOTIDE SEQUENCE [LARGE SCALE GENOMIC DNA]</scope>
    <source>
        <strain evidence="10 11">KKP 3000</strain>
    </source>
</reference>
<dbReference type="RefSeq" id="WP_275474397.1">
    <property type="nucleotide sequence ID" value="NZ_CP162940.1"/>
</dbReference>
<feature type="binding site" evidence="8">
    <location>
        <position position="8"/>
    </location>
    <ligand>
        <name>Mg(2+)</name>
        <dbReference type="ChEBI" id="CHEBI:18420"/>
    </ligand>
</feature>
<dbReference type="InterPro" id="IPR004568">
    <property type="entry name" value="Ppantetheine-prot_Trfase_dom"/>
</dbReference>
<evidence type="ECO:0000256" key="3">
    <source>
        <dbReference type="ARBA" id="ARBA00022723"/>
    </source>
</evidence>
<keyword evidence="11" id="KW-1185">Reference proteome</keyword>
<dbReference type="Proteomes" id="UP001579974">
    <property type="component" value="Unassembled WGS sequence"/>
</dbReference>
<comment type="subcellular location">
    <subcellularLocation>
        <location evidence="8">Cytoplasm</location>
    </subcellularLocation>
</comment>
<evidence type="ECO:0000256" key="4">
    <source>
        <dbReference type="ARBA" id="ARBA00022832"/>
    </source>
</evidence>
<dbReference type="HAMAP" id="MF_00101">
    <property type="entry name" value="AcpS"/>
    <property type="match status" value="1"/>
</dbReference>